<comment type="caution">
    <text evidence="3">The sequence shown here is derived from an EMBL/GenBank/DDBJ whole genome shotgun (WGS) entry which is preliminary data.</text>
</comment>
<feature type="transmembrane region" description="Helical" evidence="1">
    <location>
        <begin position="76"/>
        <end position="95"/>
    </location>
</feature>
<evidence type="ECO:0000313" key="4">
    <source>
        <dbReference type="Proteomes" id="UP001609176"/>
    </source>
</evidence>
<dbReference type="EMBL" id="JBIMSN010000008">
    <property type="protein sequence ID" value="MFH5227458.1"/>
    <property type="molecule type" value="Genomic_DNA"/>
</dbReference>
<gene>
    <name evidence="3" type="ORF">ACHIPV_06545</name>
    <name evidence="2" type="ORF">ACHIRB_02470</name>
</gene>
<feature type="transmembrane region" description="Helical" evidence="1">
    <location>
        <begin position="192"/>
        <end position="210"/>
    </location>
</feature>
<protein>
    <recommendedName>
        <fullName evidence="6">DedA family protein</fullName>
    </recommendedName>
</protein>
<keyword evidence="1" id="KW-1133">Transmembrane helix</keyword>
<dbReference type="Proteomes" id="UP001609219">
    <property type="component" value="Unassembled WGS sequence"/>
</dbReference>
<evidence type="ECO:0000313" key="3">
    <source>
        <dbReference type="EMBL" id="MFH5241546.1"/>
    </source>
</evidence>
<evidence type="ECO:0000313" key="2">
    <source>
        <dbReference type="EMBL" id="MFH5227458.1"/>
    </source>
</evidence>
<accession>A0ABW7KHP0</accession>
<feature type="transmembrane region" description="Helical" evidence="1">
    <location>
        <begin position="164"/>
        <end position="186"/>
    </location>
</feature>
<evidence type="ECO:0008006" key="6">
    <source>
        <dbReference type="Google" id="ProtNLM"/>
    </source>
</evidence>
<proteinExistence type="predicted"/>
<keyword evidence="5" id="KW-1185">Reference proteome</keyword>
<evidence type="ECO:0000256" key="1">
    <source>
        <dbReference type="SAM" id="Phobius"/>
    </source>
</evidence>
<keyword evidence="1" id="KW-0472">Membrane</keyword>
<keyword evidence="1" id="KW-0812">Transmembrane</keyword>
<dbReference type="RefSeq" id="WP_395123864.1">
    <property type="nucleotide sequence ID" value="NZ_JBIMSN010000008.1"/>
</dbReference>
<reference evidence="4 5" key="1">
    <citation type="submission" date="2024-10" db="EMBL/GenBank/DDBJ databases">
        <authorList>
            <person name="Riesco R."/>
        </authorList>
    </citation>
    <scope>NUCLEOTIDE SEQUENCE [LARGE SCALE GENOMIC DNA]</scope>
    <source>
        <strain evidence="3 4">NCIMB 15448</strain>
        <strain evidence="2 5">NCIMB 15450</strain>
    </source>
</reference>
<dbReference type="Proteomes" id="UP001609176">
    <property type="component" value="Unassembled WGS sequence"/>
</dbReference>
<name>A0ABW7KHP0_9NOCA</name>
<dbReference type="EMBL" id="JBIMSP010000007">
    <property type="protein sequence ID" value="MFH5241546.1"/>
    <property type="molecule type" value="Genomic_DNA"/>
</dbReference>
<feature type="transmembrane region" description="Helical" evidence="1">
    <location>
        <begin position="25"/>
        <end position="45"/>
    </location>
</feature>
<evidence type="ECO:0000313" key="5">
    <source>
        <dbReference type="Proteomes" id="UP001609219"/>
    </source>
</evidence>
<sequence>MLASGGEYCPVLIGAVMDIAAGLEVVASSVSVPLLLAVIAAILLVESGSVVGVLLPGSSIVLSLGMLVGIGTVPMLPAIGVVAVATTVGTQYSFLQAREQLVTFEVPRGLDELTRGRLSRAVAATQRMSDRAPRAVSFGAPLFGGTRTLAPRFLALSPIRYQQFAGLSSLSALLWSVGLVSIGAIAGADDRIGTVVSFVGIPVVVLFVVVRRWRRRCDLDRFSAAISDR</sequence>
<organism evidence="3 4">
    <name type="scientific">Antrihabitans spumae</name>
    <dbReference type="NCBI Taxonomy" id="3373370"/>
    <lineage>
        <taxon>Bacteria</taxon>
        <taxon>Bacillati</taxon>
        <taxon>Actinomycetota</taxon>
        <taxon>Actinomycetes</taxon>
        <taxon>Mycobacteriales</taxon>
        <taxon>Nocardiaceae</taxon>
        <taxon>Antrihabitans</taxon>
    </lineage>
</organism>